<feature type="transmembrane region" description="Helical" evidence="1">
    <location>
        <begin position="36"/>
        <end position="58"/>
    </location>
</feature>
<feature type="transmembrane region" description="Helical" evidence="1">
    <location>
        <begin position="108"/>
        <end position="137"/>
    </location>
</feature>
<feature type="transmembrane region" description="Helical" evidence="1">
    <location>
        <begin position="78"/>
        <end position="96"/>
    </location>
</feature>
<evidence type="ECO:0000313" key="3">
    <source>
        <dbReference type="Proteomes" id="UP000308730"/>
    </source>
</evidence>
<comment type="caution">
    <text evidence="2">The sequence shown here is derived from an EMBL/GenBank/DDBJ whole genome shotgun (WGS) entry which is preliminary data.</text>
</comment>
<keyword evidence="1" id="KW-0472">Membrane</keyword>
<dbReference type="EMBL" id="SGPM01000019">
    <property type="protein sequence ID" value="THH32554.1"/>
    <property type="molecule type" value="Genomic_DNA"/>
</dbReference>
<accession>A0A4S4N0Y8</accession>
<organism evidence="2 3">
    <name type="scientific">Antrodiella citrinella</name>
    <dbReference type="NCBI Taxonomy" id="2447956"/>
    <lineage>
        <taxon>Eukaryota</taxon>
        <taxon>Fungi</taxon>
        <taxon>Dikarya</taxon>
        <taxon>Basidiomycota</taxon>
        <taxon>Agaricomycotina</taxon>
        <taxon>Agaricomycetes</taxon>
        <taxon>Polyporales</taxon>
        <taxon>Steccherinaceae</taxon>
        <taxon>Antrodiella</taxon>
    </lineage>
</organism>
<feature type="transmembrane region" description="Helical" evidence="1">
    <location>
        <begin position="197"/>
        <end position="217"/>
    </location>
</feature>
<evidence type="ECO:0000313" key="2">
    <source>
        <dbReference type="EMBL" id="THH32554.1"/>
    </source>
</evidence>
<keyword evidence="1" id="KW-0812">Transmembrane</keyword>
<dbReference type="AlphaFoldDB" id="A0A4S4N0Y8"/>
<dbReference type="Proteomes" id="UP000308730">
    <property type="component" value="Unassembled WGS sequence"/>
</dbReference>
<sequence>MNFLGMFFSACIYGIHVALFIACLRPVLKRGRWLGAYVAILFTLATTGIALQVYWHAVAFIDHRNDPGGPYEFLKQNVMHPVNIALTVIYLLLNWFSDGIVLYRFYVIYSVIGAHGVFTTIASVIMLLALVVTGSVFTPSIASLGSNLWTDISTAPGIAYLTLSLCINTVLTLLIVGRIIYIGRHLRQLGTLQNTQYTSIITLLVESAALYTFWALISVIACGVSSPVQFALLPALGQLQAIPPLLILTRVANGRALTRDTYSTVSTATKVRFSTNCVDTLPPYRTRSSFSSTSKVSPYLKPIDTTYSPLRSCRDLESARTMSPMMDTCTDTSSPIDTPPHAYFAM</sequence>
<evidence type="ECO:0000256" key="1">
    <source>
        <dbReference type="SAM" id="Phobius"/>
    </source>
</evidence>
<keyword evidence="3" id="KW-1185">Reference proteome</keyword>
<gene>
    <name evidence="2" type="ORF">EUX98_g1618</name>
</gene>
<protein>
    <submittedName>
        <fullName evidence="2">Uncharacterized protein</fullName>
    </submittedName>
</protein>
<feature type="transmembrane region" description="Helical" evidence="1">
    <location>
        <begin position="6"/>
        <end position="24"/>
    </location>
</feature>
<name>A0A4S4N0Y8_9APHY</name>
<keyword evidence="1" id="KW-1133">Transmembrane helix</keyword>
<reference evidence="2 3" key="1">
    <citation type="submission" date="2019-02" db="EMBL/GenBank/DDBJ databases">
        <title>Genome sequencing of the rare red list fungi Antrodiella citrinella (Flaviporus citrinellus).</title>
        <authorList>
            <person name="Buettner E."/>
            <person name="Kellner H."/>
        </authorList>
    </citation>
    <scope>NUCLEOTIDE SEQUENCE [LARGE SCALE GENOMIC DNA]</scope>
    <source>
        <strain evidence="2 3">DSM 108506</strain>
    </source>
</reference>
<feature type="transmembrane region" description="Helical" evidence="1">
    <location>
        <begin position="157"/>
        <end position="176"/>
    </location>
</feature>
<proteinExistence type="predicted"/>
<dbReference type="OrthoDB" id="2905268at2759"/>